<evidence type="ECO:0000256" key="2">
    <source>
        <dbReference type="ARBA" id="ARBA00022723"/>
    </source>
</evidence>
<dbReference type="PANTHER" id="PTHR14196:SF0">
    <property type="entry name" value="PROTEIN BOWEL"/>
    <property type="match status" value="1"/>
</dbReference>
<dbReference type="PROSITE" id="PS50157">
    <property type="entry name" value="ZINC_FINGER_C2H2_2"/>
    <property type="match status" value="2"/>
</dbReference>
<dbReference type="Pfam" id="PF00096">
    <property type="entry name" value="zf-C2H2"/>
    <property type="match status" value="2"/>
</dbReference>
<keyword evidence="6" id="KW-0805">Transcription regulation</keyword>
<evidence type="ECO:0000256" key="5">
    <source>
        <dbReference type="ARBA" id="ARBA00022833"/>
    </source>
</evidence>
<dbReference type="InterPro" id="IPR013087">
    <property type="entry name" value="Znf_C2H2_type"/>
</dbReference>
<keyword evidence="4 9" id="KW-0863">Zinc-finger</keyword>
<sequence>MNSHKTTHHTTGGEHQTTGGEHQTTGGDHQTTGSQCPVCNKWFKFPSWLEMHMRTHTGVKPFKCDICGRGFGRKDSWRNHKLVHMNKGDI</sequence>
<protein>
    <submittedName>
        <fullName evidence="12">EGR1-like protein</fullName>
    </submittedName>
</protein>
<evidence type="ECO:0000313" key="12">
    <source>
        <dbReference type="EMBL" id="WAR18160.1"/>
    </source>
</evidence>
<name>A0ABY7F875_MYAAR</name>
<evidence type="ECO:0000256" key="6">
    <source>
        <dbReference type="ARBA" id="ARBA00023015"/>
    </source>
</evidence>
<keyword evidence="3" id="KW-0677">Repeat</keyword>
<feature type="region of interest" description="Disordered" evidence="10">
    <location>
        <begin position="1"/>
        <end position="36"/>
    </location>
</feature>
<evidence type="ECO:0000313" key="13">
    <source>
        <dbReference type="Proteomes" id="UP001164746"/>
    </source>
</evidence>
<evidence type="ECO:0000256" key="1">
    <source>
        <dbReference type="ARBA" id="ARBA00004123"/>
    </source>
</evidence>
<keyword evidence="5" id="KW-0862">Zinc</keyword>
<feature type="domain" description="C2H2-type" evidence="11">
    <location>
        <begin position="62"/>
        <end position="89"/>
    </location>
</feature>
<accession>A0ABY7F875</accession>
<dbReference type="PROSITE" id="PS00028">
    <property type="entry name" value="ZINC_FINGER_C2H2_1"/>
    <property type="match status" value="2"/>
</dbReference>
<reference evidence="12" key="1">
    <citation type="submission" date="2022-11" db="EMBL/GenBank/DDBJ databases">
        <title>Centuries of genome instability and evolution in soft-shell clam transmissible cancer (bioRxiv).</title>
        <authorList>
            <person name="Hart S.F.M."/>
            <person name="Yonemitsu M.A."/>
            <person name="Giersch R.M."/>
            <person name="Beal B.F."/>
            <person name="Arriagada G."/>
            <person name="Davis B.W."/>
            <person name="Ostrander E.A."/>
            <person name="Goff S.P."/>
            <person name="Metzger M.J."/>
        </authorList>
    </citation>
    <scope>NUCLEOTIDE SEQUENCE</scope>
    <source>
        <strain evidence="12">MELC-2E11</strain>
        <tissue evidence="12">Siphon/mantle</tissue>
    </source>
</reference>
<keyword evidence="2" id="KW-0479">Metal-binding</keyword>
<keyword evidence="7" id="KW-0804">Transcription</keyword>
<evidence type="ECO:0000259" key="11">
    <source>
        <dbReference type="PROSITE" id="PS50157"/>
    </source>
</evidence>
<keyword evidence="8" id="KW-0539">Nucleus</keyword>
<evidence type="ECO:0000256" key="8">
    <source>
        <dbReference type="ARBA" id="ARBA00023242"/>
    </source>
</evidence>
<feature type="compositionally biased region" description="Low complexity" evidence="10">
    <location>
        <begin position="9"/>
        <end position="33"/>
    </location>
</feature>
<dbReference type="SUPFAM" id="SSF57667">
    <property type="entry name" value="beta-beta-alpha zinc fingers"/>
    <property type="match status" value="1"/>
</dbReference>
<dbReference type="PANTHER" id="PTHR14196">
    <property type="entry name" value="ODD-SKIPPED - RELATED"/>
    <property type="match status" value="1"/>
</dbReference>
<organism evidence="12 13">
    <name type="scientific">Mya arenaria</name>
    <name type="common">Soft-shell clam</name>
    <dbReference type="NCBI Taxonomy" id="6604"/>
    <lineage>
        <taxon>Eukaryota</taxon>
        <taxon>Metazoa</taxon>
        <taxon>Spiralia</taxon>
        <taxon>Lophotrochozoa</taxon>
        <taxon>Mollusca</taxon>
        <taxon>Bivalvia</taxon>
        <taxon>Autobranchia</taxon>
        <taxon>Heteroconchia</taxon>
        <taxon>Euheterodonta</taxon>
        <taxon>Imparidentia</taxon>
        <taxon>Neoheterodontei</taxon>
        <taxon>Myida</taxon>
        <taxon>Myoidea</taxon>
        <taxon>Myidae</taxon>
        <taxon>Mya</taxon>
    </lineage>
</organism>
<evidence type="ECO:0000256" key="10">
    <source>
        <dbReference type="SAM" id="MobiDB-lite"/>
    </source>
</evidence>
<dbReference type="InterPro" id="IPR050717">
    <property type="entry name" value="C2H2-ZF_Transcription_Reg"/>
</dbReference>
<evidence type="ECO:0000256" key="9">
    <source>
        <dbReference type="PROSITE-ProRule" id="PRU00042"/>
    </source>
</evidence>
<gene>
    <name evidence="12" type="ORF">MAR_032754</name>
</gene>
<dbReference type="InterPro" id="IPR036236">
    <property type="entry name" value="Znf_C2H2_sf"/>
</dbReference>
<feature type="domain" description="C2H2-type" evidence="11">
    <location>
        <begin position="34"/>
        <end position="61"/>
    </location>
</feature>
<proteinExistence type="predicted"/>
<dbReference type="Proteomes" id="UP001164746">
    <property type="component" value="Chromosome 10"/>
</dbReference>
<evidence type="ECO:0000256" key="4">
    <source>
        <dbReference type="ARBA" id="ARBA00022771"/>
    </source>
</evidence>
<dbReference type="SMART" id="SM00355">
    <property type="entry name" value="ZnF_C2H2"/>
    <property type="match status" value="2"/>
</dbReference>
<dbReference type="Gene3D" id="3.30.160.60">
    <property type="entry name" value="Classic Zinc Finger"/>
    <property type="match status" value="2"/>
</dbReference>
<dbReference type="EMBL" id="CP111021">
    <property type="protein sequence ID" value="WAR18160.1"/>
    <property type="molecule type" value="Genomic_DNA"/>
</dbReference>
<keyword evidence="13" id="KW-1185">Reference proteome</keyword>
<evidence type="ECO:0000256" key="7">
    <source>
        <dbReference type="ARBA" id="ARBA00023163"/>
    </source>
</evidence>
<comment type="subcellular location">
    <subcellularLocation>
        <location evidence="1">Nucleus</location>
    </subcellularLocation>
</comment>
<evidence type="ECO:0000256" key="3">
    <source>
        <dbReference type="ARBA" id="ARBA00022737"/>
    </source>
</evidence>